<proteinExistence type="predicted"/>
<keyword evidence="3" id="KW-1185">Reference proteome</keyword>
<dbReference type="HOGENOM" id="CLU_957712_0_0_1"/>
<dbReference type="AlphaFoldDB" id="A0A0E0BRV4"/>
<dbReference type="EnsemblPlants" id="OGLUM12G11030.1">
    <property type="protein sequence ID" value="OGLUM12G11030.1"/>
    <property type="gene ID" value="OGLUM12G11030"/>
</dbReference>
<accession>A0A0E0BRV4</accession>
<sequence>MRVTFDGSYGMPSSRRPGRDGRGACGSPAAAAPSPPPDPTGAGEEARSWRTVWRCNASDHKPTRAPSLDNPSSGGCGSSCPEFGDSRSGGLRRQQRQIQAQGEWMASPPSSNRLCALPSAVEADLLYGEHVLLLILLLTGLEAPELTEAFREVAPPHLHLLAVVSGSLRALSWSTPLPSFAKDGKCQLGVALAADEVQAARRSSPFPRPPSRTADIVARLCATLRCAPQSAKQEPLSGRRCTRAPACRTTVVPLARRRREMGSRERDLGARVLPFSPVGASSGVGTIGAVH</sequence>
<reference evidence="2" key="1">
    <citation type="submission" date="2015-04" db="UniProtKB">
        <authorList>
            <consortium name="EnsemblPlants"/>
        </authorList>
    </citation>
    <scope>IDENTIFICATION</scope>
</reference>
<reference evidence="2" key="2">
    <citation type="submission" date="2018-05" db="EMBL/GenBank/DDBJ databases">
        <title>OgluRS3 (Oryza glumaepatula Reference Sequence Version 3).</title>
        <authorList>
            <person name="Zhang J."/>
            <person name="Kudrna D."/>
            <person name="Lee S."/>
            <person name="Talag J."/>
            <person name="Welchert J."/>
            <person name="Wing R.A."/>
        </authorList>
    </citation>
    <scope>NUCLEOTIDE SEQUENCE [LARGE SCALE GENOMIC DNA]</scope>
</reference>
<evidence type="ECO:0000256" key="1">
    <source>
        <dbReference type="SAM" id="MobiDB-lite"/>
    </source>
</evidence>
<evidence type="ECO:0000313" key="3">
    <source>
        <dbReference type="Proteomes" id="UP000026961"/>
    </source>
</evidence>
<dbReference type="Proteomes" id="UP000026961">
    <property type="component" value="Chromosome 12"/>
</dbReference>
<feature type="compositionally biased region" description="Low complexity" evidence="1">
    <location>
        <begin position="86"/>
        <end position="102"/>
    </location>
</feature>
<protein>
    <submittedName>
        <fullName evidence="2">Uncharacterized protein</fullName>
    </submittedName>
</protein>
<name>A0A0E0BRV4_9ORYZ</name>
<dbReference type="Gramene" id="OGLUM12G11030.1">
    <property type="protein sequence ID" value="OGLUM12G11030.1"/>
    <property type="gene ID" value="OGLUM12G11030"/>
</dbReference>
<organism evidence="2">
    <name type="scientific">Oryza glumipatula</name>
    <dbReference type="NCBI Taxonomy" id="40148"/>
    <lineage>
        <taxon>Eukaryota</taxon>
        <taxon>Viridiplantae</taxon>
        <taxon>Streptophyta</taxon>
        <taxon>Embryophyta</taxon>
        <taxon>Tracheophyta</taxon>
        <taxon>Spermatophyta</taxon>
        <taxon>Magnoliopsida</taxon>
        <taxon>Liliopsida</taxon>
        <taxon>Poales</taxon>
        <taxon>Poaceae</taxon>
        <taxon>BOP clade</taxon>
        <taxon>Oryzoideae</taxon>
        <taxon>Oryzeae</taxon>
        <taxon>Oryzinae</taxon>
        <taxon>Oryza</taxon>
    </lineage>
</organism>
<feature type="region of interest" description="Disordered" evidence="1">
    <location>
        <begin position="1"/>
        <end position="105"/>
    </location>
</feature>
<evidence type="ECO:0000313" key="2">
    <source>
        <dbReference type="EnsemblPlants" id="OGLUM12G11030.1"/>
    </source>
</evidence>